<reference evidence="2" key="1">
    <citation type="journal article" date="2019" name="Int. J. Syst. Evol. Microbiol.">
        <title>The Global Catalogue of Microorganisms (GCM) 10K type strain sequencing project: providing services to taxonomists for standard genome sequencing and annotation.</title>
        <authorList>
            <consortium name="The Broad Institute Genomics Platform"/>
            <consortium name="The Broad Institute Genome Sequencing Center for Infectious Disease"/>
            <person name="Wu L."/>
            <person name="Ma J."/>
        </authorList>
    </citation>
    <scope>NUCLEOTIDE SEQUENCE [LARGE SCALE GENOMIC DNA]</scope>
    <source>
        <strain evidence="2">JCM 3296</strain>
    </source>
</reference>
<comment type="caution">
    <text evidence="1">The sequence shown here is derived from an EMBL/GenBank/DDBJ whole genome shotgun (WGS) entry which is preliminary data.</text>
</comment>
<name>A0ABQ2VFF9_9PSEU</name>
<sequence>MNTVLDGLAANPALPAALLDRLIALADPVLSLELARRPDLSPAQVSALLSREEPAVVSVLLRSGQVAPSDVPLSNPSVALVVTEHPSCPPSATRSLAAHPEFKTRLPEWAHALPADVIELLARDPDPAVVAELVTFHALPGALASELSRHPSAEVRRALAASPHTPADVLARLTTFARELAANPATPASVAAGLVRHHEARYWLASRTDLPREVYEQLAGEVEPGILAELAANPSVPADVLRQLTGTRALQRALLRNPAIPLDLLVQVVGTARIGSSPVPRVLVASESELRVLAALATMQARMVVAARPDLPLDLFQRLVVDPDPGVAAAVVTSPLVTVDQLWALAERHGARLFPRVARNSACSPELLHHMALRADGVEETFRAIARHPRASGETLSLCLEDAQARHLAAGHPHLPVDKIVEMLGSEFTAGAAAANPSLPVAVMEELLDRSGA</sequence>
<dbReference type="InterPro" id="IPR011989">
    <property type="entry name" value="ARM-like"/>
</dbReference>
<proteinExistence type="predicted"/>
<evidence type="ECO:0008006" key="3">
    <source>
        <dbReference type="Google" id="ProtNLM"/>
    </source>
</evidence>
<protein>
    <recommendedName>
        <fullName evidence="3">Leucine rich repeat variant</fullName>
    </recommendedName>
</protein>
<dbReference type="RefSeq" id="WP_189259390.1">
    <property type="nucleotide sequence ID" value="NZ_BMRE01000073.1"/>
</dbReference>
<keyword evidence="2" id="KW-1185">Reference proteome</keyword>
<dbReference type="EMBL" id="BMRE01000073">
    <property type="protein sequence ID" value="GGU80583.1"/>
    <property type="molecule type" value="Genomic_DNA"/>
</dbReference>
<evidence type="ECO:0000313" key="1">
    <source>
        <dbReference type="EMBL" id="GGU80583.1"/>
    </source>
</evidence>
<dbReference type="Proteomes" id="UP000649573">
    <property type="component" value="Unassembled WGS sequence"/>
</dbReference>
<gene>
    <name evidence="1" type="ORF">GCM10010178_84150</name>
</gene>
<dbReference type="Gene3D" id="1.25.10.10">
    <property type="entry name" value="Leucine-rich Repeat Variant"/>
    <property type="match status" value="2"/>
</dbReference>
<accession>A0ABQ2VFF9</accession>
<evidence type="ECO:0000313" key="2">
    <source>
        <dbReference type="Proteomes" id="UP000649573"/>
    </source>
</evidence>
<organism evidence="1 2">
    <name type="scientific">Lentzea flava</name>
    <dbReference type="NCBI Taxonomy" id="103732"/>
    <lineage>
        <taxon>Bacteria</taxon>
        <taxon>Bacillati</taxon>
        <taxon>Actinomycetota</taxon>
        <taxon>Actinomycetes</taxon>
        <taxon>Pseudonocardiales</taxon>
        <taxon>Pseudonocardiaceae</taxon>
        <taxon>Lentzea</taxon>
    </lineage>
</organism>